<evidence type="ECO:0000313" key="2">
    <source>
        <dbReference type="Proteomes" id="UP001163223"/>
    </source>
</evidence>
<organism evidence="1 2">
    <name type="scientific">Antarcticirhabdus aurantiaca</name>
    <dbReference type="NCBI Taxonomy" id="2606717"/>
    <lineage>
        <taxon>Bacteria</taxon>
        <taxon>Pseudomonadati</taxon>
        <taxon>Pseudomonadota</taxon>
        <taxon>Alphaproteobacteria</taxon>
        <taxon>Hyphomicrobiales</taxon>
        <taxon>Aurantimonadaceae</taxon>
        <taxon>Antarcticirhabdus</taxon>
    </lineage>
</organism>
<name>A0ACD4NMI4_9HYPH</name>
<gene>
    <name evidence="1" type="ORF">OXU80_24105</name>
</gene>
<keyword evidence="2" id="KW-1185">Reference proteome</keyword>
<sequence>MLVAERWCDQAVLTAHPASEDTAALVARWQGRVTADIVKFDVGNERPLLAP</sequence>
<accession>A0ACD4NMI4</accession>
<dbReference type="Proteomes" id="UP001163223">
    <property type="component" value="Chromosome"/>
</dbReference>
<proteinExistence type="predicted"/>
<reference evidence="1" key="1">
    <citation type="submission" date="2022-11" db="EMBL/GenBank/DDBJ databases">
        <title>beta-Carotene-producing bacterium, Jeongeuplla avenae sp. nov., alleviates the salt stress of Arabidopsis seedlings.</title>
        <authorList>
            <person name="Jiang L."/>
            <person name="Lee J."/>
        </authorList>
    </citation>
    <scope>NUCLEOTIDE SEQUENCE</scope>
    <source>
        <strain evidence="1">DY_R2A_6</strain>
    </source>
</reference>
<evidence type="ECO:0000313" key="1">
    <source>
        <dbReference type="EMBL" id="WAJ27890.1"/>
    </source>
</evidence>
<dbReference type="EMBL" id="CP113520">
    <property type="protein sequence ID" value="WAJ27890.1"/>
    <property type="molecule type" value="Genomic_DNA"/>
</dbReference>
<protein>
    <submittedName>
        <fullName evidence="1">Uncharacterized protein</fullName>
    </submittedName>
</protein>